<dbReference type="AlphaFoldDB" id="A0A9X1YI21"/>
<keyword evidence="3" id="KW-1185">Reference proteome</keyword>
<dbReference type="InterPro" id="IPR051783">
    <property type="entry name" value="NAD(P)-dependent_oxidoreduct"/>
</dbReference>
<dbReference type="PANTHER" id="PTHR48079:SF6">
    <property type="entry name" value="NAD(P)-BINDING DOMAIN-CONTAINING PROTEIN-RELATED"/>
    <property type="match status" value="1"/>
</dbReference>
<dbReference type="InterPro" id="IPR036291">
    <property type="entry name" value="NAD(P)-bd_dom_sf"/>
</dbReference>
<protein>
    <submittedName>
        <fullName evidence="2">NAD-dependent epimerase/dehydratase family protein</fullName>
    </submittedName>
</protein>
<organism evidence="2 3">
    <name type="scientific">Scleromatobacter humisilvae</name>
    <dbReference type="NCBI Taxonomy" id="2897159"/>
    <lineage>
        <taxon>Bacteria</taxon>
        <taxon>Pseudomonadati</taxon>
        <taxon>Pseudomonadota</taxon>
        <taxon>Betaproteobacteria</taxon>
        <taxon>Burkholderiales</taxon>
        <taxon>Sphaerotilaceae</taxon>
        <taxon>Scleromatobacter</taxon>
    </lineage>
</organism>
<dbReference type="Proteomes" id="UP001139353">
    <property type="component" value="Unassembled WGS sequence"/>
</dbReference>
<dbReference type="Gene3D" id="3.40.50.720">
    <property type="entry name" value="NAD(P)-binding Rossmann-like Domain"/>
    <property type="match status" value="1"/>
</dbReference>
<evidence type="ECO:0000259" key="1">
    <source>
        <dbReference type="Pfam" id="PF01370"/>
    </source>
</evidence>
<name>A0A9X1YI21_9BURK</name>
<feature type="domain" description="NAD-dependent epimerase/dehydratase" evidence="1">
    <location>
        <begin position="86"/>
        <end position="201"/>
    </location>
</feature>
<comment type="caution">
    <text evidence="2">The sequence shown here is derived from an EMBL/GenBank/DDBJ whole genome shotgun (WGS) entry which is preliminary data.</text>
</comment>
<dbReference type="EMBL" id="JAJLJH010000001">
    <property type="protein sequence ID" value="MCK9685123.1"/>
    <property type="molecule type" value="Genomic_DNA"/>
</dbReference>
<dbReference type="SUPFAM" id="SSF51735">
    <property type="entry name" value="NAD(P)-binding Rossmann-fold domains"/>
    <property type="match status" value="1"/>
</dbReference>
<evidence type="ECO:0000313" key="3">
    <source>
        <dbReference type="Proteomes" id="UP001139353"/>
    </source>
</evidence>
<dbReference type="GO" id="GO:0004029">
    <property type="term" value="F:aldehyde dehydrogenase (NAD+) activity"/>
    <property type="evidence" value="ECO:0007669"/>
    <property type="project" value="TreeGrafter"/>
</dbReference>
<dbReference type="InterPro" id="IPR001509">
    <property type="entry name" value="Epimerase_deHydtase"/>
</dbReference>
<dbReference type="GO" id="GO:0005737">
    <property type="term" value="C:cytoplasm"/>
    <property type="evidence" value="ECO:0007669"/>
    <property type="project" value="TreeGrafter"/>
</dbReference>
<proteinExistence type="predicted"/>
<dbReference type="RefSeq" id="WP_275681135.1">
    <property type="nucleotide sequence ID" value="NZ_JAJLJH010000001.1"/>
</dbReference>
<evidence type="ECO:0000313" key="2">
    <source>
        <dbReference type="EMBL" id="MCK9685123.1"/>
    </source>
</evidence>
<sequence length="322" mass="34432">MNLLVLGGTIFLGRHVVAAALARGHRVTLLNRGRHGTALFPEVERLVGDRDGDMRALQGRVFDATIDCSGYTPEQVVRSTTALGDGAGHTVFVSSISAYAGFAPDRLYDETAPLAAGHEGYGALKARAEEALLAARPGQAAIVRPGLIVGPHDPTGRFDYWPRRVVRGGEVLAPGRPERPVQFIDACDLAAWCVDLAEARTAGTFNAVGPRMPMRELLEICRDVSASDARFTWLSDETLLALDVAPWTGLPLWLPESDPAFGGMLLADLSRARAAGLRTRDARATIADTLAWTPDADDLAAARPVATLSAEREAEILALPRP</sequence>
<reference evidence="2" key="1">
    <citation type="submission" date="2021-11" db="EMBL/GenBank/DDBJ databases">
        <title>BS-T2-15 a new species belonging to the Comamonadaceae family isolated from the soil of a French oak forest.</title>
        <authorList>
            <person name="Mieszkin S."/>
            <person name="Alain K."/>
        </authorList>
    </citation>
    <scope>NUCLEOTIDE SEQUENCE</scope>
    <source>
        <strain evidence="2">BS-T2-15</strain>
    </source>
</reference>
<accession>A0A9X1YI21</accession>
<dbReference type="PANTHER" id="PTHR48079">
    <property type="entry name" value="PROTEIN YEEZ"/>
    <property type="match status" value="1"/>
</dbReference>
<gene>
    <name evidence="2" type="ORF">LPC04_05295</name>
</gene>
<dbReference type="Pfam" id="PF01370">
    <property type="entry name" value="Epimerase"/>
    <property type="match status" value="1"/>
</dbReference>